<gene>
    <name evidence="3" type="ORF">ACFQE0_11930</name>
</gene>
<dbReference type="InterPro" id="IPR051692">
    <property type="entry name" value="OMP-like"/>
</dbReference>
<evidence type="ECO:0000313" key="3">
    <source>
        <dbReference type="EMBL" id="MFC6790261.1"/>
    </source>
</evidence>
<comment type="caution">
    <text evidence="3">The sequence shown here is derived from an EMBL/GenBank/DDBJ whole genome shotgun (WGS) entry which is preliminary data.</text>
</comment>
<organism evidence="3 4">
    <name type="scientific">Methylobacterium komagatae</name>
    <dbReference type="NCBI Taxonomy" id="374425"/>
    <lineage>
        <taxon>Bacteria</taxon>
        <taxon>Pseudomonadati</taxon>
        <taxon>Pseudomonadota</taxon>
        <taxon>Alphaproteobacteria</taxon>
        <taxon>Hyphomicrobiales</taxon>
        <taxon>Methylobacteriaceae</taxon>
        <taxon>Methylobacterium</taxon>
    </lineage>
</organism>
<sequence length="300" mass="30981">MKALLRATTALVGLAGMTAAASAADLPRRAAPPPVFTPVPVFTWTGFYAGFNAGYGFDASSSRGPTVVGVSPGNNLFAAGNVPTTGVLAFSNTNNNEGFVGGGQIGYNYQFTPGSGVVVGIEADAQYADFGRQRNRFSAAAPAGSAIIPGSLVYNPNGLSGLDYFGTVRGRLGYAFDRTLVYATGGFAYGSGGGRQFGTGVSSDDFQTGYAVGGGVEYALPTDSFLNFFRSSAVTLKVEGLYVNLEQNRRSAGAFATNNLGQTITTTSPGVTLVSGPANNRRDTEFAVVRAGVNYKFGSY</sequence>
<dbReference type="PANTHER" id="PTHR34001:SF3">
    <property type="entry name" value="BLL7405 PROTEIN"/>
    <property type="match status" value="1"/>
</dbReference>
<dbReference type="EMBL" id="JBHSWN010000001">
    <property type="protein sequence ID" value="MFC6790261.1"/>
    <property type="molecule type" value="Genomic_DNA"/>
</dbReference>
<dbReference type="Proteomes" id="UP001596292">
    <property type="component" value="Unassembled WGS sequence"/>
</dbReference>
<dbReference type="PANTHER" id="PTHR34001">
    <property type="entry name" value="BLL7405 PROTEIN"/>
    <property type="match status" value="1"/>
</dbReference>
<dbReference type="RefSeq" id="WP_378969854.1">
    <property type="nucleotide sequence ID" value="NZ_JBHSWN010000001.1"/>
</dbReference>
<accession>A0ABW2BJV1</accession>
<keyword evidence="2" id="KW-0732">Signal</keyword>
<feature type="signal peptide" evidence="2">
    <location>
        <begin position="1"/>
        <end position="23"/>
    </location>
</feature>
<comment type="similarity">
    <text evidence="1">Belongs to the Omp25/RopB family.</text>
</comment>
<name>A0ABW2BJV1_9HYPH</name>
<reference evidence="4" key="1">
    <citation type="journal article" date="2019" name="Int. J. Syst. Evol. Microbiol.">
        <title>The Global Catalogue of Microorganisms (GCM) 10K type strain sequencing project: providing services to taxonomists for standard genome sequencing and annotation.</title>
        <authorList>
            <consortium name="The Broad Institute Genomics Platform"/>
            <consortium name="The Broad Institute Genome Sequencing Center for Infectious Disease"/>
            <person name="Wu L."/>
            <person name="Ma J."/>
        </authorList>
    </citation>
    <scope>NUCLEOTIDE SEQUENCE [LARGE SCALE GENOMIC DNA]</scope>
    <source>
        <strain evidence="4">CCUG 48316</strain>
    </source>
</reference>
<feature type="chain" id="PRO_5047501324" evidence="2">
    <location>
        <begin position="24"/>
        <end position="300"/>
    </location>
</feature>
<keyword evidence="4" id="KW-1185">Reference proteome</keyword>
<proteinExistence type="inferred from homology"/>
<protein>
    <submittedName>
        <fullName evidence="3">Outer membrane protein</fullName>
    </submittedName>
</protein>
<evidence type="ECO:0000313" key="4">
    <source>
        <dbReference type="Proteomes" id="UP001596292"/>
    </source>
</evidence>
<dbReference type="SUPFAM" id="SSF56925">
    <property type="entry name" value="OMPA-like"/>
    <property type="match status" value="1"/>
</dbReference>
<dbReference type="InterPro" id="IPR011250">
    <property type="entry name" value="OMP/PagP_B-barrel"/>
</dbReference>
<evidence type="ECO:0000256" key="1">
    <source>
        <dbReference type="ARBA" id="ARBA00038306"/>
    </source>
</evidence>
<evidence type="ECO:0000256" key="2">
    <source>
        <dbReference type="SAM" id="SignalP"/>
    </source>
</evidence>